<proteinExistence type="predicted"/>
<dbReference type="InParanoid" id="A0A0V0QUI1"/>
<protein>
    <submittedName>
        <fullName evidence="2">Uncharacterized protein</fullName>
    </submittedName>
</protein>
<keyword evidence="3" id="KW-1185">Reference proteome</keyword>
<dbReference type="Proteomes" id="UP000054937">
    <property type="component" value="Unassembled WGS sequence"/>
</dbReference>
<feature type="compositionally biased region" description="Basic residues" evidence="1">
    <location>
        <begin position="172"/>
        <end position="184"/>
    </location>
</feature>
<evidence type="ECO:0000256" key="1">
    <source>
        <dbReference type="SAM" id="MobiDB-lite"/>
    </source>
</evidence>
<sequence>MEQIYERHSRQFKEPMKYERKIQEVKEKLEKNQNGQYIFYQKRWKILELEHYYRSKMVEIQTMDILKKENIQRYGVTQTYEIPADKLKQYIDKNYTFDNLEKQMEIYYLIEQLNKKLENLNQQIKDSQVIQTINNQYKQNQKQLQNDLFKRAEFIRNQNQIFSQQQNEEKKKKNQKNPNKKYKN</sequence>
<organism evidence="2 3">
    <name type="scientific">Pseudocohnilembus persalinus</name>
    <name type="common">Ciliate</name>
    <dbReference type="NCBI Taxonomy" id="266149"/>
    <lineage>
        <taxon>Eukaryota</taxon>
        <taxon>Sar</taxon>
        <taxon>Alveolata</taxon>
        <taxon>Ciliophora</taxon>
        <taxon>Intramacronucleata</taxon>
        <taxon>Oligohymenophorea</taxon>
        <taxon>Scuticociliatia</taxon>
        <taxon>Philasterida</taxon>
        <taxon>Pseudocohnilembidae</taxon>
        <taxon>Pseudocohnilembus</taxon>
    </lineage>
</organism>
<gene>
    <name evidence="2" type="ORF">PPERSA_03807</name>
</gene>
<reference evidence="2 3" key="1">
    <citation type="journal article" date="2015" name="Sci. Rep.">
        <title>Genome of the facultative scuticociliatosis pathogen Pseudocohnilembus persalinus provides insight into its virulence through horizontal gene transfer.</title>
        <authorList>
            <person name="Xiong J."/>
            <person name="Wang G."/>
            <person name="Cheng J."/>
            <person name="Tian M."/>
            <person name="Pan X."/>
            <person name="Warren A."/>
            <person name="Jiang C."/>
            <person name="Yuan D."/>
            <person name="Miao W."/>
        </authorList>
    </citation>
    <scope>NUCLEOTIDE SEQUENCE [LARGE SCALE GENOMIC DNA]</scope>
    <source>
        <strain evidence="2">36N120E</strain>
    </source>
</reference>
<evidence type="ECO:0000313" key="2">
    <source>
        <dbReference type="EMBL" id="KRX05870.1"/>
    </source>
</evidence>
<evidence type="ECO:0000313" key="3">
    <source>
        <dbReference type="Proteomes" id="UP000054937"/>
    </source>
</evidence>
<accession>A0A0V0QUI1</accession>
<name>A0A0V0QUI1_PSEPJ</name>
<feature type="region of interest" description="Disordered" evidence="1">
    <location>
        <begin position="161"/>
        <end position="184"/>
    </location>
</feature>
<dbReference type="AlphaFoldDB" id="A0A0V0QUI1"/>
<dbReference type="EMBL" id="LDAU01000103">
    <property type="protein sequence ID" value="KRX05870.1"/>
    <property type="molecule type" value="Genomic_DNA"/>
</dbReference>
<comment type="caution">
    <text evidence="2">The sequence shown here is derived from an EMBL/GenBank/DDBJ whole genome shotgun (WGS) entry which is preliminary data.</text>
</comment>